<accession>A0A059CW96</accession>
<keyword evidence="17" id="KW-0812">Transmembrane</keyword>
<name>A0A059CW96_EUCGR</name>
<keyword evidence="7" id="KW-0732">Signal</keyword>
<dbReference type="Gene3D" id="3.20.20.80">
    <property type="entry name" value="Glycosidases"/>
    <property type="match status" value="1"/>
</dbReference>
<dbReference type="FunFam" id="3.20.20.80:FF:000008">
    <property type="entry name" value="Glucan endo-1,3-beta-glucosidase 5"/>
    <property type="match status" value="1"/>
</dbReference>
<evidence type="ECO:0000313" key="19">
    <source>
        <dbReference type="EMBL" id="KCW82758.1"/>
    </source>
</evidence>
<evidence type="ECO:0000256" key="10">
    <source>
        <dbReference type="ARBA" id="ARBA00023136"/>
    </source>
</evidence>
<dbReference type="EMBL" id="KK198755">
    <property type="protein sequence ID" value="KCW82758.1"/>
    <property type="molecule type" value="Genomic_DNA"/>
</dbReference>
<keyword evidence="10 17" id="KW-0472">Membrane</keyword>
<dbReference type="InParanoid" id="A0A059CW96"/>
<dbReference type="GO" id="GO:0005886">
    <property type="term" value="C:plasma membrane"/>
    <property type="evidence" value="ECO:0000318"/>
    <property type="project" value="GO_Central"/>
</dbReference>
<dbReference type="Gene3D" id="1.20.58.1040">
    <property type="match status" value="1"/>
</dbReference>
<evidence type="ECO:0000256" key="3">
    <source>
        <dbReference type="ARBA" id="ARBA00008773"/>
    </source>
</evidence>
<keyword evidence="14 16" id="KW-0326">Glycosidase</keyword>
<protein>
    <recommendedName>
        <fullName evidence="4">glucan endo-1,3-beta-D-glucosidase</fullName>
        <ecNumber evidence="4">3.2.1.39</ecNumber>
    </recommendedName>
</protein>
<evidence type="ECO:0000256" key="15">
    <source>
        <dbReference type="RuleBase" id="RU004335"/>
    </source>
</evidence>
<gene>
    <name evidence="19" type="ORF">EUGRSUZ_C04137</name>
</gene>
<keyword evidence="11" id="KW-1015">Disulfide bond</keyword>
<evidence type="ECO:0000256" key="1">
    <source>
        <dbReference type="ARBA" id="ARBA00000382"/>
    </source>
</evidence>
<evidence type="ECO:0000256" key="8">
    <source>
        <dbReference type="ARBA" id="ARBA00022801"/>
    </source>
</evidence>
<dbReference type="InterPro" id="IPR044965">
    <property type="entry name" value="Glyco_hydro_17_plant"/>
</dbReference>
<dbReference type="PROSITE" id="PS00587">
    <property type="entry name" value="GLYCOSYL_HYDROL_F17"/>
    <property type="match status" value="1"/>
</dbReference>
<dbReference type="SUPFAM" id="SSF51445">
    <property type="entry name" value="(Trans)glycosidases"/>
    <property type="match status" value="1"/>
</dbReference>
<evidence type="ECO:0000256" key="4">
    <source>
        <dbReference type="ARBA" id="ARBA00012780"/>
    </source>
</evidence>
<sequence>MNSSLWGKLIVWQKKIYLIDEWRTSPTLSFHIPPLIVFWAVLFSDSFKIFPLFSLRKIQRDPSEESPKKMAESISHYPFPTLGLIVLCFMTMFSIGSSVGVNWGTQSNHQLPPEKVVKMLKENGIKKLKLFEYDEKILGALAGSKIEVMLAVPNYMLEIMSVDPSFAASWVDTNVTSYRYTGGVNIKYIAVGNEPFLQSYNHKYVRQVLPALRNIHEALHRARLSSKVKVTVPFNADVYYSPPPNEYPSSGDFRPEVRDAAIEIIHFLYINDSPFTVNIYPFLSLYQNQNFPVDFAFFDGTTEPVKDGDRVYTNVFDANFDILVSALTKAGYSDMEILVGEIGWPTDGDKFANIKNAQRFNQGLLKHALSGDGTPARKGVIDVYLFSLIDEDTKNIDPGNFERHWGLFEYDGKPKYELDLSGSEKDTRLVPVMGVSYMPRRWCILNPELNDLTDLGENIDYACKSSDCTALGYGSSCNNLSSQGNASYAFNRYYQMNDQRIMACDFQGLAEVTENDPSTEECQFPLMLASGDSMSWNQGSLHTSFRFYLWFLVFWVIL</sequence>
<comment type="subcellular location">
    <subcellularLocation>
        <location evidence="2">Cell membrane</location>
        <topology evidence="2">Lipid-anchor</topology>
        <topology evidence="2">GPI-anchor</topology>
    </subcellularLocation>
</comment>
<dbReference type="STRING" id="71139.A0A059CW96"/>
<keyword evidence="8 16" id="KW-0378">Hydrolase</keyword>
<keyword evidence="6" id="KW-0336">GPI-anchor</keyword>
<evidence type="ECO:0000256" key="11">
    <source>
        <dbReference type="ARBA" id="ARBA00023157"/>
    </source>
</evidence>
<evidence type="ECO:0000256" key="17">
    <source>
        <dbReference type="SAM" id="Phobius"/>
    </source>
</evidence>
<feature type="transmembrane region" description="Helical" evidence="17">
    <location>
        <begin position="76"/>
        <end position="96"/>
    </location>
</feature>
<dbReference type="SMART" id="SM00768">
    <property type="entry name" value="X8"/>
    <property type="match status" value="1"/>
</dbReference>
<feature type="domain" description="X8" evidence="18">
    <location>
        <begin position="441"/>
        <end position="524"/>
    </location>
</feature>
<evidence type="ECO:0000256" key="12">
    <source>
        <dbReference type="ARBA" id="ARBA00023180"/>
    </source>
</evidence>
<dbReference type="OMA" id="FPIMIAY"/>
<dbReference type="EC" id="3.2.1.39" evidence="4"/>
<dbReference type="AlphaFoldDB" id="A0A059CW96"/>
<keyword evidence="12" id="KW-0325">Glycoprotein</keyword>
<reference evidence="19" key="1">
    <citation type="submission" date="2013-07" db="EMBL/GenBank/DDBJ databases">
        <title>The genome of Eucalyptus grandis.</title>
        <authorList>
            <person name="Schmutz J."/>
            <person name="Hayes R."/>
            <person name="Myburg A."/>
            <person name="Tuskan G."/>
            <person name="Grattapaglia D."/>
            <person name="Rokhsar D.S."/>
        </authorList>
    </citation>
    <scope>NUCLEOTIDE SEQUENCE</scope>
    <source>
        <tissue evidence="19">Leaf extractions</tissue>
    </source>
</reference>
<dbReference type="Pfam" id="PF07983">
    <property type="entry name" value="X8"/>
    <property type="match status" value="1"/>
</dbReference>
<dbReference type="Pfam" id="PF00332">
    <property type="entry name" value="Glyco_hydro_17"/>
    <property type="match status" value="1"/>
</dbReference>
<dbReference type="GO" id="GO:0006952">
    <property type="term" value="P:defense response"/>
    <property type="evidence" value="ECO:0007669"/>
    <property type="project" value="UniProtKB-KW"/>
</dbReference>
<evidence type="ECO:0000256" key="5">
    <source>
        <dbReference type="ARBA" id="ARBA00022475"/>
    </source>
</evidence>
<dbReference type="GO" id="GO:0042973">
    <property type="term" value="F:glucan endo-1,3-beta-D-glucosidase activity"/>
    <property type="evidence" value="ECO:0007669"/>
    <property type="project" value="UniProtKB-EC"/>
</dbReference>
<organism evidence="19">
    <name type="scientific">Eucalyptus grandis</name>
    <name type="common">Flooded gum</name>
    <dbReference type="NCBI Taxonomy" id="71139"/>
    <lineage>
        <taxon>Eukaryota</taxon>
        <taxon>Viridiplantae</taxon>
        <taxon>Streptophyta</taxon>
        <taxon>Embryophyta</taxon>
        <taxon>Tracheophyta</taxon>
        <taxon>Spermatophyta</taxon>
        <taxon>Magnoliopsida</taxon>
        <taxon>eudicotyledons</taxon>
        <taxon>Gunneridae</taxon>
        <taxon>Pentapetalae</taxon>
        <taxon>rosids</taxon>
        <taxon>malvids</taxon>
        <taxon>Myrtales</taxon>
        <taxon>Myrtaceae</taxon>
        <taxon>Myrtoideae</taxon>
        <taxon>Eucalypteae</taxon>
        <taxon>Eucalyptus</taxon>
    </lineage>
</organism>
<evidence type="ECO:0000256" key="7">
    <source>
        <dbReference type="ARBA" id="ARBA00022729"/>
    </source>
</evidence>
<evidence type="ECO:0000259" key="18">
    <source>
        <dbReference type="SMART" id="SM00768"/>
    </source>
</evidence>
<dbReference type="FunFam" id="1.20.58.1040:FF:000002">
    <property type="entry name" value="Glucan endo-1,3-beta-glucosidase 8"/>
    <property type="match status" value="1"/>
</dbReference>
<dbReference type="Gramene" id="KCW82758">
    <property type="protein sequence ID" value="KCW82758"/>
    <property type="gene ID" value="EUGRSUZ_C04137"/>
</dbReference>
<proteinExistence type="inferred from homology"/>
<dbReference type="InterPro" id="IPR017853">
    <property type="entry name" value="GH"/>
</dbReference>
<evidence type="ECO:0000256" key="13">
    <source>
        <dbReference type="ARBA" id="ARBA00023288"/>
    </source>
</evidence>
<dbReference type="GO" id="GO:0005975">
    <property type="term" value="P:carbohydrate metabolic process"/>
    <property type="evidence" value="ECO:0007669"/>
    <property type="project" value="InterPro"/>
</dbReference>
<dbReference type="GO" id="GO:0098552">
    <property type="term" value="C:side of membrane"/>
    <property type="evidence" value="ECO:0007669"/>
    <property type="project" value="UniProtKB-KW"/>
</dbReference>
<evidence type="ECO:0000256" key="16">
    <source>
        <dbReference type="RuleBase" id="RU004336"/>
    </source>
</evidence>
<keyword evidence="17" id="KW-1133">Transmembrane helix</keyword>
<keyword evidence="13" id="KW-0449">Lipoprotein</keyword>
<dbReference type="PANTHER" id="PTHR32227">
    <property type="entry name" value="GLUCAN ENDO-1,3-BETA-GLUCOSIDASE BG1-RELATED-RELATED"/>
    <property type="match status" value="1"/>
</dbReference>
<dbReference type="InterPro" id="IPR012946">
    <property type="entry name" value="X8"/>
</dbReference>
<keyword evidence="5" id="KW-1003">Cell membrane</keyword>
<dbReference type="InterPro" id="IPR000490">
    <property type="entry name" value="Glyco_hydro_17"/>
</dbReference>
<evidence type="ECO:0000256" key="2">
    <source>
        <dbReference type="ARBA" id="ARBA00004609"/>
    </source>
</evidence>
<evidence type="ECO:0000256" key="9">
    <source>
        <dbReference type="ARBA" id="ARBA00022821"/>
    </source>
</evidence>
<keyword evidence="9" id="KW-0611">Plant defense</keyword>
<evidence type="ECO:0000256" key="14">
    <source>
        <dbReference type="ARBA" id="ARBA00023295"/>
    </source>
</evidence>
<comment type="similarity">
    <text evidence="3 15">Belongs to the glycosyl hydrolase 17 family.</text>
</comment>
<feature type="transmembrane region" description="Helical" evidence="17">
    <location>
        <begin position="36"/>
        <end position="55"/>
    </location>
</feature>
<dbReference type="eggNOG" id="ENOG502QV8H">
    <property type="taxonomic scope" value="Eukaryota"/>
</dbReference>
<evidence type="ECO:0000256" key="6">
    <source>
        <dbReference type="ARBA" id="ARBA00022622"/>
    </source>
</evidence>
<comment type="catalytic activity">
    <reaction evidence="1">
        <text>Hydrolysis of (1-&gt;3)-beta-D-glucosidic linkages in (1-&gt;3)-beta-D-glucans.</text>
        <dbReference type="EC" id="3.2.1.39"/>
    </reaction>
</comment>